<name>A0A9P6FM83_9FUNG</name>
<feature type="non-terminal residue" evidence="5">
    <location>
        <position position="331"/>
    </location>
</feature>
<proteinExistence type="predicted"/>
<dbReference type="EMBL" id="JAABOA010003872">
    <property type="protein sequence ID" value="KAF9578238.1"/>
    <property type="molecule type" value="Genomic_DNA"/>
</dbReference>
<keyword evidence="2" id="KW-0325">Glycoprotein</keyword>
<keyword evidence="1" id="KW-0378">Hydrolase</keyword>
<reference evidence="5" key="1">
    <citation type="journal article" date="2020" name="Fungal Divers.">
        <title>Resolving the Mortierellaceae phylogeny through synthesis of multi-gene phylogenetics and phylogenomics.</title>
        <authorList>
            <person name="Vandepol N."/>
            <person name="Liber J."/>
            <person name="Desiro A."/>
            <person name="Na H."/>
            <person name="Kennedy M."/>
            <person name="Barry K."/>
            <person name="Grigoriev I.V."/>
            <person name="Miller A.N."/>
            <person name="O'Donnell K."/>
            <person name="Stajich J.E."/>
            <person name="Bonito G."/>
        </authorList>
    </citation>
    <scope>NUCLEOTIDE SEQUENCE</scope>
    <source>
        <strain evidence="5">KOD1015</strain>
    </source>
</reference>
<dbReference type="SUPFAM" id="SSF56300">
    <property type="entry name" value="Metallo-dependent phosphatases"/>
    <property type="match status" value="1"/>
</dbReference>
<evidence type="ECO:0000256" key="1">
    <source>
        <dbReference type="ARBA" id="ARBA00022801"/>
    </source>
</evidence>
<feature type="chain" id="PRO_5040474692" description="Calcineurin-like phosphoesterase domain-containing protein" evidence="3">
    <location>
        <begin position="21"/>
        <end position="331"/>
    </location>
</feature>
<dbReference type="GO" id="GO:0008081">
    <property type="term" value="F:phosphoric diester hydrolase activity"/>
    <property type="evidence" value="ECO:0007669"/>
    <property type="project" value="TreeGrafter"/>
</dbReference>
<dbReference type="OrthoDB" id="282973at2759"/>
<evidence type="ECO:0000259" key="4">
    <source>
        <dbReference type="Pfam" id="PF00149"/>
    </source>
</evidence>
<dbReference type="Pfam" id="PF00149">
    <property type="entry name" value="Metallophos"/>
    <property type="match status" value="1"/>
</dbReference>
<protein>
    <recommendedName>
        <fullName evidence="4">Calcineurin-like phosphoesterase domain-containing protein</fullName>
    </recommendedName>
</protein>
<evidence type="ECO:0000256" key="3">
    <source>
        <dbReference type="SAM" id="SignalP"/>
    </source>
</evidence>
<feature type="domain" description="Calcineurin-like phosphoesterase" evidence="4">
    <location>
        <begin position="168"/>
        <end position="321"/>
    </location>
</feature>
<dbReference type="AlphaFoldDB" id="A0A9P6FM83"/>
<dbReference type="GO" id="GO:0005615">
    <property type="term" value="C:extracellular space"/>
    <property type="evidence" value="ECO:0007669"/>
    <property type="project" value="TreeGrafter"/>
</dbReference>
<dbReference type="PANTHER" id="PTHR10340">
    <property type="entry name" value="SPHINGOMYELIN PHOSPHODIESTERASE"/>
    <property type="match status" value="1"/>
</dbReference>
<evidence type="ECO:0000313" key="5">
    <source>
        <dbReference type="EMBL" id="KAF9578238.1"/>
    </source>
</evidence>
<evidence type="ECO:0000313" key="6">
    <source>
        <dbReference type="Proteomes" id="UP000780801"/>
    </source>
</evidence>
<dbReference type="InterPro" id="IPR004843">
    <property type="entry name" value="Calcineurin-like_PHP"/>
</dbReference>
<gene>
    <name evidence="5" type="ORF">BGW38_006074</name>
</gene>
<dbReference type="InterPro" id="IPR029052">
    <property type="entry name" value="Metallo-depent_PP-like"/>
</dbReference>
<feature type="signal peptide" evidence="3">
    <location>
        <begin position="1"/>
        <end position="20"/>
    </location>
</feature>
<sequence>MRFSVTSAILSLAVASAVYAAPTAPVSPQEKPNLVNLEKRGWVMDQLKPLFTKALRTLECGACVSALSGAKGVAYLNKNWVLSAATSLCKSTKLADADVCEGLIALQGPVVIEAVMQANLLKGDGKFMCAQALGVCPVPTVMSGTLAFPKAKPAAAVAPAHSGKIVDVLHVSDWHVDEHYVAGSEAACTKPLCCRKYADSPATPTRAASTWGDYNCDPPLKLGLDMMKHVPTVANVNFTIMTGDVPPHDVWIQTKETALPQEKLAYDVMAEGIASKVYPTIGNHEAGPVNLFPTKTSGGDISWLYNSMADNWSRWLPNDAINSVKNFGAYT</sequence>
<evidence type="ECO:0000256" key="2">
    <source>
        <dbReference type="ARBA" id="ARBA00023180"/>
    </source>
</evidence>
<keyword evidence="6" id="KW-1185">Reference proteome</keyword>
<accession>A0A9P6FM83</accession>
<comment type="caution">
    <text evidence="5">The sequence shown here is derived from an EMBL/GenBank/DDBJ whole genome shotgun (WGS) entry which is preliminary data.</text>
</comment>
<organism evidence="5 6">
    <name type="scientific">Lunasporangiospora selenospora</name>
    <dbReference type="NCBI Taxonomy" id="979761"/>
    <lineage>
        <taxon>Eukaryota</taxon>
        <taxon>Fungi</taxon>
        <taxon>Fungi incertae sedis</taxon>
        <taxon>Mucoromycota</taxon>
        <taxon>Mortierellomycotina</taxon>
        <taxon>Mortierellomycetes</taxon>
        <taxon>Mortierellales</taxon>
        <taxon>Mortierellaceae</taxon>
        <taxon>Lunasporangiospora</taxon>
    </lineage>
</organism>
<dbReference type="PANTHER" id="PTHR10340:SF34">
    <property type="entry name" value="SPHINGOMYELIN PHOSPHODIESTERASE"/>
    <property type="match status" value="1"/>
</dbReference>
<keyword evidence="3" id="KW-0732">Signal</keyword>
<dbReference type="Proteomes" id="UP000780801">
    <property type="component" value="Unassembled WGS sequence"/>
</dbReference>